<dbReference type="PANTHER" id="PTHR43747:SF1">
    <property type="entry name" value="SLR1998 PROTEIN"/>
    <property type="match status" value="1"/>
</dbReference>
<feature type="compositionally biased region" description="Low complexity" evidence="1">
    <location>
        <begin position="17"/>
        <end position="27"/>
    </location>
</feature>
<protein>
    <submittedName>
        <fullName evidence="3">NAD(P)/FAD-dependent oxidoreductase</fullName>
    </submittedName>
</protein>
<dbReference type="Gene3D" id="3.50.50.60">
    <property type="entry name" value="FAD/NAD(P)-binding domain"/>
    <property type="match status" value="1"/>
</dbReference>
<evidence type="ECO:0000313" key="4">
    <source>
        <dbReference type="Proteomes" id="UP000480854"/>
    </source>
</evidence>
<evidence type="ECO:0000313" key="3">
    <source>
        <dbReference type="EMBL" id="KAA0680621.1"/>
    </source>
</evidence>
<sequence>MAGATPGQRLCRRRGAGRQARPAALLGPRFRHRKPRSGQPGTVPVHRGDHPELVRHRCDPAGQGHRRRPGPAAAAGRLSGGRQPSDGRTGRGRGALADEPVADDVLVTGPWDVVILGGGPAGCATALSLRRRGVERVLVVEAGTYDAVRIGESVPPDIRRLLGDELGLWPEFVAERHEPCHGSRSAWGSDRLGYNDFLFNPYGQGWHLDRRRFDAFLARKAADRGITVLTGRRFEMAEPVEAGGHRLRIACGNGACGDGASENGRYDTVEARFVVDATGPRGRFARRQGGRPRLLDRLVFVAGFFALPENSPLTRQTMLEAAEHGWWYAARLPDRRCVVALATDADIVRSKGLNREGPWLESLLDTRHIVAALAGSALEAHSVATWVAVSFLRDRIAGPDWLAVGDAASGYDPLSSQGIQKAMTDAVDAAEAIAERLRSGADTVGAYVDKVTGRFDDYLANRNLFYGQETRWADAPFWRTRRERTALRD</sequence>
<proteinExistence type="predicted"/>
<reference evidence="3 4" key="1">
    <citation type="submission" date="2018-07" db="EMBL/GenBank/DDBJ databases">
        <title>Genome sequence of Azospirillum sp. ATCC 49961.</title>
        <authorList>
            <person name="Sant'Anna F.H."/>
            <person name="Baldani J.I."/>
            <person name="Zilli J.E."/>
            <person name="Reis V.M."/>
            <person name="Hartmann A."/>
            <person name="Cruz L."/>
            <person name="de Souza E.M."/>
            <person name="de Oliveira Pedrosa F."/>
            <person name="Passaglia L.M.P."/>
        </authorList>
    </citation>
    <scope>NUCLEOTIDE SEQUENCE [LARGE SCALE GENOMIC DNA]</scope>
    <source>
        <strain evidence="3 4">ATCC 49961</strain>
    </source>
</reference>
<accession>A0A9W7NJL8</accession>
<evidence type="ECO:0000256" key="1">
    <source>
        <dbReference type="SAM" id="MobiDB-lite"/>
    </source>
</evidence>
<dbReference type="InterPro" id="IPR036188">
    <property type="entry name" value="FAD/NAD-bd_sf"/>
</dbReference>
<dbReference type="EMBL" id="QOKW01000008">
    <property type="protein sequence ID" value="KAA0680621.1"/>
    <property type="molecule type" value="Genomic_DNA"/>
</dbReference>
<dbReference type="InterPro" id="IPR002938">
    <property type="entry name" value="FAD-bd"/>
</dbReference>
<dbReference type="InterPro" id="IPR050816">
    <property type="entry name" value="Flavin-dep_Halogenase_NPB"/>
</dbReference>
<organism evidence="3 4">
    <name type="scientific">Roseomonas genomospecies 6</name>
    <dbReference type="NCBI Taxonomy" id="214106"/>
    <lineage>
        <taxon>Bacteria</taxon>
        <taxon>Pseudomonadati</taxon>
        <taxon>Pseudomonadota</taxon>
        <taxon>Alphaproteobacteria</taxon>
        <taxon>Acetobacterales</taxon>
        <taxon>Roseomonadaceae</taxon>
        <taxon>Roseomonas</taxon>
    </lineage>
</organism>
<feature type="domain" description="FAD-binding" evidence="2">
    <location>
        <begin position="112"/>
        <end position="441"/>
    </location>
</feature>
<dbReference type="OrthoDB" id="9799983at2"/>
<dbReference type="AlphaFoldDB" id="A0A9W7NJL8"/>
<dbReference type="PRINTS" id="PR00420">
    <property type="entry name" value="RNGMNOXGNASE"/>
</dbReference>
<dbReference type="Gene3D" id="3.30.9.100">
    <property type="match status" value="1"/>
</dbReference>
<dbReference type="Pfam" id="PF01494">
    <property type="entry name" value="FAD_binding_3"/>
    <property type="match status" value="1"/>
</dbReference>
<dbReference type="Proteomes" id="UP000480854">
    <property type="component" value="Unassembled WGS sequence"/>
</dbReference>
<gene>
    <name evidence="3" type="ORF">DS843_12300</name>
</gene>
<comment type="caution">
    <text evidence="3">The sequence shown here is derived from an EMBL/GenBank/DDBJ whole genome shotgun (WGS) entry which is preliminary data.</text>
</comment>
<evidence type="ECO:0000259" key="2">
    <source>
        <dbReference type="Pfam" id="PF01494"/>
    </source>
</evidence>
<feature type="region of interest" description="Disordered" evidence="1">
    <location>
        <begin position="1"/>
        <end position="97"/>
    </location>
</feature>
<feature type="compositionally biased region" description="Basic and acidic residues" evidence="1">
    <location>
        <begin position="46"/>
        <end position="59"/>
    </location>
</feature>
<feature type="compositionally biased region" description="Low complexity" evidence="1">
    <location>
        <begin position="70"/>
        <end position="82"/>
    </location>
</feature>
<dbReference type="PANTHER" id="PTHR43747">
    <property type="entry name" value="FAD-BINDING PROTEIN"/>
    <property type="match status" value="1"/>
</dbReference>
<name>A0A9W7NJL8_9PROT</name>
<keyword evidence="4" id="KW-1185">Reference proteome</keyword>
<dbReference type="SUPFAM" id="SSF51905">
    <property type="entry name" value="FAD/NAD(P)-binding domain"/>
    <property type="match status" value="1"/>
</dbReference>
<dbReference type="GO" id="GO:0071949">
    <property type="term" value="F:FAD binding"/>
    <property type="evidence" value="ECO:0007669"/>
    <property type="project" value="InterPro"/>
</dbReference>